<organism evidence="1 2">
    <name type="scientific">Dreissena polymorpha</name>
    <name type="common">Zebra mussel</name>
    <name type="synonym">Mytilus polymorpha</name>
    <dbReference type="NCBI Taxonomy" id="45954"/>
    <lineage>
        <taxon>Eukaryota</taxon>
        <taxon>Metazoa</taxon>
        <taxon>Spiralia</taxon>
        <taxon>Lophotrochozoa</taxon>
        <taxon>Mollusca</taxon>
        <taxon>Bivalvia</taxon>
        <taxon>Autobranchia</taxon>
        <taxon>Heteroconchia</taxon>
        <taxon>Euheterodonta</taxon>
        <taxon>Imparidentia</taxon>
        <taxon>Neoheterodontei</taxon>
        <taxon>Myida</taxon>
        <taxon>Dreissenoidea</taxon>
        <taxon>Dreissenidae</taxon>
        <taxon>Dreissena</taxon>
    </lineage>
</organism>
<protein>
    <submittedName>
        <fullName evidence="1">Uncharacterized protein</fullName>
    </submittedName>
</protein>
<evidence type="ECO:0000313" key="2">
    <source>
        <dbReference type="Proteomes" id="UP000828390"/>
    </source>
</evidence>
<dbReference type="PANTHER" id="PTHR46182:SF2">
    <property type="entry name" value="FI19480P1"/>
    <property type="match status" value="1"/>
</dbReference>
<dbReference type="GO" id="GO:0031410">
    <property type="term" value="C:cytoplasmic vesicle"/>
    <property type="evidence" value="ECO:0007669"/>
    <property type="project" value="TreeGrafter"/>
</dbReference>
<accession>A0A9D4RAN4</accession>
<sequence>MDDQDTYPFIVVCQKNCSGHGHCDMKTKRCICEAFWTSNLFLYWIYGETNCGGAPYFPFHAQMQLQNSIGCTLKSLTIL</sequence>
<dbReference type="AlphaFoldDB" id="A0A9D4RAN4"/>
<dbReference type="GO" id="GO:0001764">
    <property type="term" value="P:neuron migration"/>
    <property type="evidence" value="ECO:0007669"/>
    <property type="project" value="TreeGrafter"/>
</dbReference>
<dbReference type="Proteomes" id="UP000828390">
    <property type="component" value="Unassembled WGS sequence"/>
</dbReference>
<name>A0A9D4RAN4_DREPO</name>
<keyword evidence="2" id="KW-1185">Reference proteome</keyword>
<evidence type="ECO:0000313" key="1">
    <source>
        <dbReference type="EMBL" id="KAH3859757.1"/>
    </source>
</evidence>
<dbReference type="Gene3D" id="2.10.25.10">
    <property type="entry name" value="Laminin"/>
    <property type="match status" value="1"/>
</dbReference>
<comment type="caution">
    <text evidence="1">The sequence shown here is derived from an EMBL/GenBank/DDBJ whole genome shotgun (WGS) entry which is preliminary data.</text>
</comment>
<dbReference type="EMBL" id="JAIWYP010000003">
    <property type="protein sequence ID" value="KAH3859757.1"/>
    <property type="molecule type" value="Genomic_DNA"/>
</dbReference>
<dbReference type="PANTHER" id="PTHR46182">
    <property type="entry name" value="FI19480P1"/>
    <property type="match status" value="1"/>
</dbReference>
<dbReference type="GO" id="GO:0016020">
    <property type="term" value="C:membrane"/>
    <property type="evidence" value="ECO:0007669"/>
    <property type="project" value="TreeGrafter"/>
</dbReference>
<reference evidence="1" key="1">
    <citation type="journal article" date="2019" name="bioRxiv">
        <title>The Genome of the Zebra Mussel, Dreissena polymorpha: A Resource for Invasive Species Research.</title>
        <authorList>
            <person name="McCartney M.A."/>
            <person name="Auch B."/>
            <person name="Kono T."/>
            <person name="Mallez S."/>
            <person name="Zhang Y."/>
            <person name="Obille A."/>
            <person name="Becker A."/>
            <person name="Abrahante J.E."/>
            <person name="Garbe J."/>
            <person name="Badalamenti J.P."/>
            <person name="Herman A."/>
            <person name="Mangelson H."/>
            <person name="Liachko I."/>
            <person name="Sullivan S."/>
            <person name="Sone E.D."/>
            <person name="Koren S."/>
            <person name="Silverstein K.A.T."/>
            <person name="Beckman K.B."/>
            <person name="Gohl D.M."/>
        </authorList>
    </citation>
    <scope>NUCLEOTIDE SEQUENCE</scope>
    <source>
        <strain evidence="1">Duluth1</strain>
        <tissue evidence="1">Whole animal</tissue>
    </source>
</reference>
<reference evidence="1" key="2">
    <citation type="submission" date="2020-11" db="EMBL/GenBank/DDBJ databases">
        <authorList>
            <person name="McCartney M.A."/>
            <person name="Auch B."/>
            <person name="Kono T."/>
            <person name="Mallez S."/>
            <person name="Becker A."/>
            <person name="Gohl D.M."/>
            <person name="Silverstein K.A.T."/>
            <person name="Koren S."/>
            <person name="Bechman K.B."/>
            <person name="Herman A."/>
            <person name="Abrahante J.E."/>
            <person name="Garbe J."/>
        </authorList>
    </citation>
    <scope>NUCLEOTIDE SEQUENCE</scope>
    <source>
        <strain evidence="1">Duluth1</strain>
        <tissue evidence="1">Whole animal</tissue>
    </source>
</reference>
<dbReference type="InterPro" id="IPR029865">
    <property type="entry name" value="KIAA0319-like"/>
</dbReference>
<gene>
    <name evidence="1" type="ORF">DPMN_102580</name>
</gene>
<proteinExistence type="predicted"/>